<protein>
    <submittedName>
        <fullName evidence="1">Uncharacterized protein</fullName>
    </submittedName>
</protein>
<dbReference type="RefSeq" id="WP_132315733.1">
    <property type="nucleotide sequence ID" value="NZ_SMKR01000006.1"/>
</dbReference>
<sequence length="109" mass="12514">MDVYLDSAPENITPELALKAERVLDERWNGWLRPLATADALGDFLYAWRRNDPNGTWGYVTEVGDSLIYLRNDDDEPEEFPRAGESADGTPLYDLTGWVWFDADENEQE</sequence>
<evidence type="ECO:0000313" key="2">
    <source>
        <dbReference type="Proteomes" id="UP000295172"/>
    </source>
</evidence>
<accession>A0A4R4XGD7</accession>
<keyword evidence="2" id="KW-1185">Reference proteome</keyword>
<evidence type="ECO:0000313" key="1">
    <source>
        <dbReference type="EMBL" id="TDD30001.1"/>
    </source>
</evidence>
<gene>
    <name evidence="1" type="ORF">E1218_02425</name>
</gene>
<organism evidence="1 2">
    <name type="scientific">Kribbella turkmenica</name>
    <dbReference type="NCBI Taxonomy" id="2530375"/>
    <lineage>
        <taxon>Bacteria</taxon>
        <taxon>Bacillati</taxon>
        <taxon>Actinomycetota</taxon>
        <taxon>Actinomycetes</taxon>
        <taxon>Propionibacteriales</taxon>
        <taxon>Kribbellaceae</taxon>
        <taxon>Kribbella</taxon>
    </lineage>
</organism>
<reference evidence="1 2" key="1">
    <citation type="submission" date="2019-02" db="EMBL/GenBank/DDBJ databases">
        <title>Draft genome sequences of novel Actinobacteria.</title>
        <authorList>
            <person name="Sahin N."/>
            <person name="Ay H."/>
            <person name="Saygin H."/>
        </authorList>
    </citation>
    <scope>NUCLEOTIDE SEQUENCE [LARGE SCALE GENOMIC DNA]</scope>
    <source>
        <strain evidence="1 2">16K104</strain>
    </source>
</reference>
<name>A0A4R4XGD7_9ACTN</name>
<dbReference type="Proteomes" id="UP000295172">
    <property type="component" value="Unassembled WGS sequence"/>
</dbReference>
<proteinExistence type="predicted"/>
<comment type="caution">
    <text evidence="1">The sequence shown here is derived from an EMBL/GenBank/DDBJ whole genome shotgun (WGS) entry which is preliminary data.</text>
</comment>
<dbReference type="EMBL" id="SMKR01000006">
    <property type="protein sequence ID" value="TDD30001.1"/>
    <property type="molecule type" value="Genomic_DNA"/>
</dbReference>
<dbReference type="OrthoDB" id="3788054at2"/>
<dbReference type="AlphaFoldDB" id="A0A4R4XGD7"/>